<dbReference type="PANTHER" id="PTHR30532">
    <property type="entry name" value="IRON III DICITRATE-BINDING PERIPLASMIC PROTEIN"/>
    <property type="match status" value="1"/>
</dbReference>
<accession>A0ABY2BNM2</accession>
<protein>
    <submittedName>
        <fullName evidence="7">Iron complex transport system substrate-binding protein</fullName>
    </submittedName>
</protein>
<sequence length="344" mass="36483">MSWSRTRAALRPARTAAVAVAAVLVATTLAACGSDADEQAAPAGDASAGFPVTLKNTFGETTIEKKPERIVTLGWNAQDVVYALGETPVGMPKITYGPTPAGVTAWDTEHFDAAKTTLLDTTDSIPFEKVAALRPDVILAPYEGFDKATYTKLSEIAPTVAYPGAPWQTTWQDQTTIIGKALGKSAEADKLVAGIKELTTKTAADHPEFKGKTLSILSYGAENYAYMPGDPRVQILNEMGFVNAPGIEALEKTNSKKEFAVTVSKERLNDLDADVVVGYIDGMTPEKFAADPVYASLPAFKKGSTYLMTDQQVISGMSAVSVLSVPWVLDKILPGLSKAAEAAS</sequence>
<evidence type="ECO:0000256" key="4">
    <source>
        <dbReference type="ARBA" id="ARBA00022729"/>
    </source>
</evidence>
<organism evidence="7 8">
    <name type="scientific">Kribbella orskensis</name>
    <dbReference type="NCBI Taxonomy" id="2512216"/>
    <lineage>
        <taxon>Bacteria</taxon>
        <taxon>Bacillati</taxon>
        <taxon>Actinomycetota</taxon>
        <taxon>Actinomycetes</taxon>
        <taxon>Propionibacteriales</taxon>
        <taxon>Kribbellaceae</taxon>
        <taxon>Kribbella</taxon>
    </lineage>
</organism>
<feature type="domain" description="Fe/B12 periplasmic-binding" evidence="6">
    <location>
        <begin position="69"/>
        <end position="340"/>
    </location>
</feature>
<feature type="chain" id="PRO_5047350146" evidence="5">
    <location>
        <begin position="31"/>
        <end position="344"/>
    </location>
</feature>
<evidence type="ECO:0000259" key="6">
    <source>
        <dbReference type="PROSITE" id="PS50983"/>
    </source>
</evidence>
<dbReference type="InterPro" id="IPR002491">
    <property type="entry name" value="ABC_transptr_periplasmic_BD"/>
</dbReference>
<comment type="similarity">
    <text evidence="2">Belongs to the bacterial solute-binding protein 8 family.</text>
</comment>
<dbReference type="EMBL" id="SLWM01000005">
    <property type="protein sequence ID" value="TCO24103.1"/>
    <property type="molecule type" value="Genomic_DNA"/>
</dbReference>
<dbReference type="PROSITE" id="PS50983">
    <property type="entry name" value="FE_B12_PBP"/>
    <property type="match status" value="1"/>
</dbReference>
<dbReference type="Proteomes" id="UP000295818">
    <property type="component" value="Unassembled WGS sequence"/>
</dbReference>
<evidence type="ECO:0000256" key="2">
    <source>
        <dbReference type="ARBA" id="ARBA00008814"/>
    </source>
</evidence>
<name>A0ABY2BNM2_9ACTN</name>
<feature type="signal peptide" evidence="5">
    <location>
        <begin position="1"/>
        <end position="30"/>
    </location>
</feature>
<dbReference type="InterPro" id="IPR051313">
    <property type="entry name" value="Bact_iron-sidero_bind"/>
</dbReference>
<gene>
    <name evidence="7" type="ORF">EV644_105135</name>
</gene>
<evidence type="ECO:0000313" key="7">
    <source>
        <dbReference type="EMBL" id="TCO24103.1"/>
    </source>
</evidence>
<dbReference type="CDD" id="cd01146">
    <property type="entry name" value="FhuD"/>
    <property type="match status" value="1"/>
</dbReference>
<dbReference type="SUPFAM" id="SSF53807">
    <property type="entry name" value="Helical backbone' metal receptor"/>
    <property type="match status" value="1"/>
</dbReference>
<proteinExistence type="inferred from homology"/>
<evidence type="ECO:0000256" key="3">
    <source>
        <dbReference type="ARBA" id="ARBA00022448"/>
    </source>
</evidence>
<evidence type="ECO:0000256" key="5">
    <source>
        <dbReference type="SAM" id="SignalP"/>
    </source>
</evidence>
<dbReference type="RefSeq" id="WP_132189065.1">
    <property type="nucleotide sequence ID" value="NZ_SLWM01000005.1"/>
</dbReference>
<reference evidence="7 8" key="1">
    <citation type="journal article" date="2015" name="Stand. Genomic Sci.">
        <title>Genomic Encyclopedia of Bacterial and Archaeal Type Strains, Phase III: the genomes of soil and plant-associated and newly described type strains.</title>
        <authorList>
            <person name="Whitman W.B."/>
            <person name="Woyke T."/>
            <person name="Klenk H.P."/>
            <person name="Zhou Y."/>
            <person name="Lilburn T.G."/>
            <person name="Beck B.J."/>
            <person name="De Vos P."/>
            <person name="Vandamme P."/>
            <person name="Eisen J.A."/>
            <person name="Garrity G."/>
            <person name="Hugenholtz P."/>
            <person name="Kyrpides N.C."/>
        </authorList>
    </citation>
    <scope>NUCLEOTIDE SEQUENCE [LARGE SCALE GENOMIC DNA]</scope>
    <source>
        <strain evidence="7 8">VKM Ac-2538</strain>
    </source>
</reference>
<dbReference type="PROSITE" id="PS51257">
    <property type="entry name" value="PROKAR_LIPOPROTEIN"/>
    <property type="match status" value="1"/>
</dbReference>
<dbReference type="PANTHER" id="PTHR30532:SF24">
    <property type="entry name" value="FERRIC ENTEROBACTIN-BINDING PERIPLASMIC PROTEIN FEPB"/>
    <property type="match status" value="1"/>
</dbReference>
<evidence type="ECO:0000256" key="1">
    <source>
        <dbReference type="ARBA" id="ARBA00004196"/>
    </source>
</evidence>
<keyword evidence="4 5" id="KW-0732">Signal</keyword>
<comment type="caution">
    <text evidence="7">The sequence shown here is derived from an EMBL/GenBank/DDBJ whole genome shotgun (WGS) entry which is preliminary data.</text>
</comment>
<keyword evidence="3" id="KW-0813">Transport</keyword>
<evidence type="ECO:0000313" key="8">
    <source>
        <dbReference type="Proteomes" id="UP000295818"/>
    </source>
</evidence>
<comment type="subcellular location">
    <subcellularLocation>
        <location evidence="1">Cell envelope</location>
    </subcellularLocation>
</comment>
<dbReference type="Pfam" id="PF01497">
    <property type="entry name" value="Peripla_BP_2"/>
    <property type="match status" value="1"/>
</dbReference>
<keyword evidence="8" id="KW-1185">Reference proteome</keyword>
<dbReference type="Gene3D" id="3.40.50.1980">
    <property type="entry name" value="Nitrogenase molybdenum iron protein domain"/>
    <property type="match status" value="2"/>
</dbReference>